<dbReference type="GO" id="GO:0016757">
    <property type="term" value="F:glycosyltransferase activity"/>
    <property type="evidence" value="ECO:0007669"/>
    <property type="project" value="InterPro"/>
</dbReference>
<keyword evidence="3" id="KW-0808">Transferase</keyword>
<proteinExistence type="predicted"/>
<name>A0A2V4XTK5_9FLAO</name>
<evidence type="ECO:0000313" key="4">
    <source>
        <dbReference type="Proteomes" id="UP000248054"/>
    </source>
</evidence>
<accession>A0A2V4XTK5</accession>
<evidence type="ECO:0000259" key="1">
    <source>
        <dbReference type="Pfam" id="PF00534"/>
    </source>
</evidence>
<dbReference type="RefSeq" id="WP_110475083.1">
    <property type="nucleotide sequence ID" value="NZ_BMWQ01000002.1"/>
</dbReference>
<dbReference type="InterPro" id="IPR028098">
    <property type="entry name" value="Glyco_trans_4-like_N"/>
</dbReference>
<dbReference type="Pfam" id="PF13439">
    <property type="entry name" value="Glyco_transf_4"/>
    <property type="match status" value="1"/>
</dbReference>
<reference evidence="3 4" key="1">
    <citation type="submission" date="2018-06" db="EMBL/GenBank/DDBJ databases">
        <title>Genomic Encyclopedia of Type Strains, Phase III (KMG-III): the genomes of soil and plant-associated and newly described type strains.</title>
        <authorList>
            <person name="Whitman W."/>
        </authorList>
    </citation>
    <scope>NUCLEOTIDE SEQUENCE [LARGE SCALE GENOMIC DNA]</scope>
    <source>
        <strain evidence="3 4">CECT 7945</strain>
    </source>
</reference>
<keyword evidence="4" id="KW-1185">Reference proteome</keyword>
<feature type="domain" description="Glycosyl transferase family 1" evidence="1">
    <location>
        <begin position="177"/>
        <end position="338"/>
    </location>
</feature>
<dbReference type="Pfam" id="PF00534">
    <property type="entry name" value="Glycos_transf_1"/>
    <property type="match status" value="1"/>
</dbReference>
<dbReference type="SUPFAM" id="SSF53756">
    <property type="entry name" value="UDP-Glycosyltransferase/glycogen phosphorylase"/>
    <property type="match status" value="1"/>
</dbReference>
<evidence type="ECO:0000259" key="2">
    <source>
        <dbReference type="Pfam" id="PF13439"/>
    </source>
</evidence>
<gene>
    <name evidence="3" type="ORF">DFQ11_102275</name>
</gene>
<dbReference type="CDD" id="cd03820">
    <property type="entry name" value="GT4_AmsD-like"/>
    <property type="match status" value="1"/>
</dbReference>
<dbReference type="OrthoDB" id="9811239at2"/>
<protein>
    <submittedName>
        <fullName evidence="3">Glycosyltransferase involved in cell wall biosynthesis</fullName>
    </submittedName>
</protein>
<feature type="domain" description="Glycosyltransferase subfamily 4-like N-terminal" evidence="2">
    <location>
        <begin position="13"/>
        <end position="167"/>
    </location>
</feature>
<dbReference type="EMBL" id="QJTD01000002">
    <property type="protein sequence ID" value="PYE81701.1"/>
    <property type="molecule type" value="Genomic_DNA"/>
</dbReference>
<dbReference type="PANTHER" id="PTHR12526:SF630">
    <property type="entry name" value="GLYCOSYLTRANSFERASE"/>
    <property type="match status" value="1"/>
</dbReference>
<dbReference type="InterPro" id="IPR001296">
    <property type="entry name" value="Glyco_trans_1"/>
</dbReference>
<comment type="caution">
    <text evidence="3">The sequence shown here is derived from an EMBL/GenBank/DDBJ whole genome shotgun (WGS) entry which is preliminary data.</text>
</comment>
<dbReference type="Gene3D" id="3.40.50.2000">
    <property type="entry name" value="Glycogen Phosphorylase B"/>
    <property type="match status" value="2"/>
</dbReference>
<dbReference type="AlphaFoldDB" id="A0A2V4XTK5"/>
<dbReference type="Proteomes" id="UP000248054">
    <property type="component" value="Unassembled WGS sequence"/>
</dbReference>
<organism evidence="3 4">
    <name type="scientific">Winogradskyella epiphytica</name>
    <dbReference type="NCBI Taxonomy" id="262005"/>
    <lineage>
        <taxon>Bacteria</taxon>
        <taxon>Pseudomonadati</taxon>
        <taxon>Bacteroidota</taxon>
        <taxon>Flavobacteriia</taxon>
        <taxon>Flavobacteriales</taxon>
        <taxon>Flavobacteriaceae</taxon>
        <taxon>Winogradskyella</taxon>
    </lineage>
</organism>
<sequence length="364" mass="41658">MKLDFVISSLGGGGAERVLALMVNSLAKDKKYQIRVITFFDREGEYQLNPRVKRVKLKPSSVIPSHTLRSIIGLSRYYKTKSNRPDIIISFVTLTNLITIVVAKMFKIKIIAQEHNSYLRFMEGRERITNFTKKHIYKRADVLTVLTSFDIEFYKNYGVNVKVLPNPCSFHAISVNNHEREKTILAAGNLNRYHHKGFDNLIKLIAPVLLAYPNWRLKIAGSGNEGLQYLKILAQENKILDRVIFTGFIDNIAEVMYKSSIFILASRYEGLPMVLLEAMSQGMACISFDCKTGPSDIIDNDINGLLIEDQNMLEMRKGLDKLINDNELRKKLSDNGIKSLNKYQISAITERYDAMFTELNRHHE</sequence>
<evidence type="ECO:0000313" key="3">
    <source>
        <dbReference type="EMBL" id="PYE81701.1"/>
    </source>
</evidence>
<dbReference type="PANTHER" id="PTHR12526">
    <property type="entry name" value="GLYCOSYLTRANSFERASE"/>
    <property type="match status" value="1"/>
</dbReference>